<comment type="caution">
    <text evidence="3">The sequence shown here is derived from an EMBL/GenBank/DDBJ whole genome shotgun (WGS) entry which is preliminary data.</text>
</comment>
<feature type="coiled-coil region" evidence="1">
    <location>
        <begin position="156"/>
        <end position="226"/>
    </location>
</feature>
<keyword evidence="2" id="KW-0472">Membrane</keyword>
<dbReference type="AlphaFoldDB" id="A0AAW6U204"/>
<keyword evidence="4" id="KW-1185">Reference proteome</keyword>
<dbReference type="Proteomes" id="UP001431776">
    <property type="component" value="Unassembled WGS sequence"/>
</dbReference>
<evidence type="ECO:0000313" key="4">
    <source>
        <dbReference type="Proteomes" id="UP001431776"/>
    </source>
</evidence>
<keyword evidence="2" id="KW-1133">Transmembrane helix</keyword>
<evidence type="ECO:0000313" key="3">
    <source>
        <dbReference type="EMBL" id="MDI6451907.1"/>
    </source>
</evidence>
<gene>
    <name evidence="3" type="ORF">QJ522_22805</name>
</gene>
<sequence>GLQFPDMGESFGKALEHSTVEPFHPCDPTFPEVDYAALERDRRAPFDELGARLDQLVELTSKGIVFATESTKTQTCIAAEIKGSGEEASKLGRDSLKITRWGFYVTMAVFILTVTGLVFSELHRRRGNIDAEFFRQRAQQFTTGLGGLTDALVAGRETLDAELKALLVQMEQAQAMQDKQVRAILDSQAELIRQQAEDRFQDKETIDALRRKLSELEAKFEDTRDSHPVTGAIVP</sequence>
<feature type="non-terminal residue" evidence="3">
    <location>
        <position position="1"/>
    </location>
</feature>
<proteinExistence type="predicted"/>
<organism evidence="3 4">
    <name type="scientific">Anaerobaca lacustris</name>
    <dbReference type="NCBI Taxonomy" id="3044600"/>
    <lineage>
        <taxon>Bacteria</taxon>
        <taxon>Pseudomonadati</taxon>
        <taxon>Planctomycetota</taxon>
        <taxon>Phycisphaerae</taxon>
        <taxon>Sedimentisphaerales</taxon>
        <taxon>Anaerobacaceae</taxon>
        <taxon>Anaerobaca</taxon>
    </lineage>
</organism>
<evidence type="ECO:0000256" key="1">
    <source>
        <dbReference type="SAM" id="Coils"/>
    </source>
</evidence>
<accession>A0AAW6U204</accession>
<keyword evidence="2" id="KW-0812">Transmembrane</keyword>
<dbReference type="EMBL" id="JASCXX010000097">
    <property type="protein sequence ID" value="MDI6451907.1"/>
    <property type="molecule type" value="Genomic_DNA"/>
</dbReference>
<dbReference type="RefSeq" id="WP_349247313.1">
    <property type="nucleotide sequence ID" value="NZ_JASCXX010000097.1"/>
</dbReference>
<keyword evidence="1" id="KW-0175">Coiled coil</keyword>
<feature type="transmembrane region" description="Helical" evidence="2">
    <location>
        <begin position="101"/>
        <end position="119"/>
    </location>
</feature>
<name>A0AAW6U204_9BACT</name>
<reference evidence="3" key="1">
    <citation type="submission" date="2023-05" db="EMBL/GenBank/DDBJ databases">
        <title>Anaerotaeda fermentans gen. nov., sp. nov., a novel anaerobic planctomycete of the new family within the order Sedimentisphaerales isolated from Taman Peninsula, Russia.</title>
        <authorList>
            <person name="Khomyakova M.A."/>
            <person name="Merkel A.Y."/>
            <person name="Slobodkin A.I."/>
        </authorList>
    </citation>
    <scope>NUCLEOTIDE SEQUENCE</scope>
    <source>
        <strain evidence="3">M17dextr</strain>
    </source>
</reference>
<protein>
    <submittedName>
        <fullName evidence="3">Uncharacterized protein</fullName>
    </submittedName>
</protein>
<evidence type="ECO:0000256" key="2">
    <source>
        <dbReference type="SAM" id="Phobius"/>
    </source>
</evidence>